<keyword evidence="1" id="KW-0812">Transmembrane</keyword>
<organism evidence="2 3">
    <name type="scientific">Pinctada imbricata</name>
    <name type="common">Atlantic pearl-oyster</name>
    <name type="synonym">Pinctada martensii</name>
    <dbReference type="NCBI Taxonomy" id="66713"/>
    <lineage>
        <taxon>Eukaryota</taxon>
        <taxon>Metazoa</taxon>
        <taxon>Spiralia</taxon>
        <taxon>Lophotrochozoa</taxon>
        <taxon>Mollusca</taxon>
        <taxon>Bivalvia</taxon>
        <taxon>Autobranchia</taxon>
        <taxon>Pteriomorphia</taxon>
        <taxon>Pterioida</taxon>
        <taxon>Pterioidea</taxon>
        <taxon>Pteriidae</taxon>
        <taxon>Pinctada</taxon>
    </lineage>
</organism>
<keyword evidence="1" id="KW-1133">Transmembrane helix</keyword>
<dbReference type="PANTHER" id="PTHR44444">
    <property type="entry name" value="PROTEIN SEL-1 HOMOLOG 3"/>
    <property type="match status" value="1"/>
</dbReference>
<sequence>MSLVIDTKSHNREDYVQVTNLPKYVYHTDWIKVEYACSKQRIVGVEIVADVEKFTKRKIFRKAWKCNPSARNKSKYVKLKLPDNLAYRPDLYSSEYKFVYNSKLKAWILAPDWWKVAKRNHDAYSRSLVKVSYDVNFPAPFSRMPRPRRWPYNVISDISVMNIPSCPYENEVVKLISYPAVINGLAYGVYRSFSPFNNLDLERHRRKMIRHPRLTISVWVYILDYCHGGGLCSIMHHMTWDRQYRTPLIFITREGKFHIQVTLANGETSAAIPYFTAPKHQWFRLVLRIEDRQWKLTLNLGEDFTKTLHTEYTNAGDVYLDDTEGLFVMGGAEQTNGFRGYIGQATYYRNKLVDPKQIPFPSPYHPMFELGLTKRDEKCHHFTKWVNQRSAWYYRHKRNKQFQDRCYKPFMEYTRKWKFIIKDLPDSNKCSIMDASLSKNYKIVDGIIRRKIKRRRHANVKEIADSLYNKTIVSVERNIKQLRRHIRTLKQSSCLGQYDAMYMLSVVLSNGFFVKSDPIQSQAYHMLGTLGRHRLSALALAHKHRYGLDGVTIDPEQAYMYFKYVADTTRADRETHKETDVETESVRLTDEDTLREQTDEDGDVFHWLKHQAQKGVLTAQQQVARALFWGSQGLKRNMQAAIEYFKMGAESQDPVAMYDYGILLVRGQGTKKNVSEGLDHIKKSANKKNPAALNALGWYALNYDRNITLAVEYFEEAYRLGNPDAANSLGSLHLNGHYPDREADADLALQYFSFAAVRHQFDAGVALAYMNIKGTSRQPRSVHVAVEWARYIAEKNPAIGLVLRKALHAYRNREYSSATLYYMLTAEAGKEVGTFNLAWLCENNVDGIVTNIEKECQWRNYNISTHREPQFVDPYALIKMGDYYWYGCEGKKDIEKASEFYLEAAKKRDPHAVFNLGFMLEEGAEINDNVWKQLGVPRQLRKNKNEILKFLYNKCRESRKTEAYIPCSLAYYRIQALMFYEKYRFIIEPCSFVLAALVTTVSIYYIIRHVTGAGAQIVHDDDMEGDQI</sequence>
<dbReference type="InterPro" id="IPR013320">
    <property type="entry name" value="ConA-like_dom_sf"/>
</dbReference>
<proteinExistence type="predicted"/>
<dbReference type="PANTHER" id="PTHR44444:SF6">
    <property type="entry name" value="LAMININ G DOMAIN-CONTAINING PROTEIN"/>
    <property type="match status" value="1"/>
</dbReference>
<gene>
    <name evidence="2" type="ORF">FSP39_000229</name>
</gene>
<accession>A0AA88YJD5</accession>
<evidence type="ECO:0000313" key="2">
    <source>
        <dbReference type="EMBL" id="KAK3106808.1"/>
    </source>
</evidence>
<evidence type="ECO:0000256" key="1">
    <source>
        <dbReference type="SAM" id="Phobius"/>
    </source>
</evidence>
<dbReference type="Proteomes" id="UP001186944">
    <property type="component" value="Unassembled WGS sequence"/>
</dbReference>
<dbReference type="AlphaFoldDB" id="A0AA88YJD5"/>
<dbReference type="InterPro" id="IPR006597">
    <property type="entry name" value="Sel1-like"/>
</dbReference>
<keyword evidence="3" id="KW-1185">Reference proteome</keyword>
<name>A0AA88YJD5_PINIB</name>
<dbReference type="SUPFAM" id="SSF81901">
    <property type="entry name" value="HCP-like"/>
    <property type="match status" value="3"/>
</dbReference>
<dbReference type="SUPFAM" id="SSF49899">
    <property type="entry name" value="Concanavalin A-like lectins/glucanases"/>
    <property type="match status" value="1"/>
</dbReference>
<protein>
    <submittedName>
        <fullName evidence="2">Uncharacterized protein</fullName>
    </submittedName>
</protein>
<keyword evidence="1" id="KW-0472">Membrane</keyword>
<dbReference type="InterPro" id="IPR011990">
    <property type="entry name" value="TPR-like_helical_dom_sf"/>
</dbReference>
<evidence type="ECO:0000313" key="3">
    <source>
        <dbReference type="Proteomes" id="UP001186944"/>
    </source>
</evidence>
<feature type="transmembrane region" description="Helical" evidence="1">
    <location>
        <begin position="985"/>
        <end position="1007"/>
    </location>
</feature>
<reference evidence="2" key="1">
    <citation type="submission" date="2019-08" db="EMBL/GenBank/DDBJ databases">
        <title>The improved chromosome-level genome for the pearl oyster Pinctada fucata martensii using PacBio sequencing and Hi-C.</title>
        <authorList>
            <person name="Zheng Z."/>
        </authorList>
    </citation>
    <scope>NUCLEOTIDE SEQUENCE</scope>
    <source>
        <strain evidence="2">ZZ-2019</strain>
        <tissue evidence="2">Adductor muscle</tissue>
    </source>
</reference>
<dbReference type="InterPro" id="IPR042756">
    <property type="entry name" value="Sel-1L3"/>
</dbReference>
<dbReference type="Pfam" id="PF08238">
    <property type="entry name" value="Sel1"/>
    <property type="match status" value="8"/>
</dbReference>
<dbReference type="SMART" id="SM00671">
    <property type="entry name" value="SEL1"/>
    <property type="match status" value="7"/>
</dbReference>
<dbReference type="Gene3D" id="1.25.40.10">
    <property type="entry name" value="Tetratricopeptide repeat domain"/>
    <property type="match status" value="2"/>
</dbReference>
<comment type="caution">
    <text evidence="2">The sequence shown here is derived from an EMBL/GenBank/DDBJ whole genome shotgun (WGS) entry which is preliminary data.</text>
</comment>
<dbReference type="EMBL" id="VSWD01000002">
    <property type="protein sequence ID" value="KAK3106808.1"/>
    <property type="molecule type" value="Genomic_DNA"/>
</dbReference>